<organism evidence="4 5">
    <name type="scientific">Streptomyces telluris</name>
    <dbReference type="NCBI Taxonomy" id="2720021"/>
    <lineage>
        <taxon>Bacteria</taxon>
        <taxon>Bacillati</taxon>
        <taxon>Actinomycetota</taxon>
        <taxon>Actinomycetes</taxon>
        <taxon>Kitasatosporales</taxon>
        <taxon>Streptomycetaceae</taxon>
        <taxon>Streptomyces</taxon>
    </lineage>
</organism>
<sequence length="514" mass="55496">MGRIARITGRDVVIVGGGVAGTSVLLQLVRALAGRRPPLPVASVRVVDPHPAGWGLAFGDDDPLLLCNTAAELNSLLADRPGDFVDHLREHGWTGTAKDCVPRARMAEYCADRSAGAREQAARTGVAVEHVRASALSIGAGGPDGHRVRLSTGEELCADDVVVCTGVHRPRVPDGFAAFVGHPRYLDSPYPASRIREGLRPGSRVLVLGSHQSAADAALLLCRDGHRTTLTSPSGRLPAVRESLAAPLHPYPPLERISRLDPADPYLEDRLVRCVVEAIRLHDRRPLRRQVSRACDPVQRLREETALVEEGACAWPDVMVPVIEQLIALAPALSPGRLRELAAEFAWMTGRYATALSHVNARRLLAHFDSGALRMVRPYPRSVSFEGGAWRVERSGAAPERFDYVVNATGFGPPLLHWDRERTALHVDGAPDGGTAVSRLEADLRVRRGPEAAPEHVWVVGVGTHVRIPFSNHLRNVVRQARQVADRLAQGEPVPADRGEGPAPGPGAQARIRA</sequence>
<feature type="region of interest" description="Disordered" evidence="1">
    <location>
        <begin position="488"/>
        <end position="514"/>
    </location>
</feature>
<evidence type="ECO:0000256" key="2">
    <source>
        <dbReference type="SAM" id="Phobius"/>
    </source>
</evidence>
<feature type="transmembrane region" description="Helical" evidence="2">
    <location>
        <begin position="12"/>
        <end position="33"/>
    </location>
</feature>
<evidence type="ECO:0000259" key="3">
    <source>
        <dbReference type="Pfam" id="PF13454"/>
    </source>
</evidence>
<dbReference type="InterPro" id="IPR036188">
    <property type="entry name" value="FAD/NAD-bd_sf"/>
</dbReference>
<proteinExistence type="predicted"/>
<dbReference type="PANTHER" id="PTHR40254:SF1">
    <property type="entry name" value="BLR0577 PROTEIN"/>
    <property type="match status" value="1"/>
</dbReference>
<evidence type="ECO:0000313" key="4">
    <source>
        <dbReference type="EMBL" id="MCQ8768315.1"/>
    </source>
</evidence>
<dbReference type="InterPro" id="IPR038732">
    <property type="entry name" value="HpyO/CreE_NAD-binding"/>
</dbReference>
<keyword evidence="2" id="KW-0812">Transmembrane</keyword>
<keyword evidence="5" id="KW-1185">Reference proteome</keyword>
<gene>
    <name evidence="4" type="ORF">NQU55_00745</name>
</gene>
<dbReference type="Pfam" id="PF13454">
    <property type="entry name" value="NAD_binding_9"/>
    <property type="match status" value="1"/>
</dbReference>
<comment type="caution">
    <text evidence="4">The sequence shown here is derived from an EMBL/GenBank/DDBJ whole genome shotgun (WGS) entry which is preliminary data.</text>
</comment>
<dbReference type="AlphaFoldDB" id="A0A9X2RLR4"/>
<dbReference type="Gene3D" id="3.50.50.60">
    <property type="entry name" value="FAD/NAD(P)-binding domain"/>
    <property type="match status" value="1"/>
</dbReference>
<dbReference type="RefSeq" id="WP_168091771.1">
    <property type="nucleotide sequence ID" value="NZ_JAATER010000038.1"/>
</dbReference>
<dbReference type="Proteomes" id="UP001142374">
    <property type="component" value="Unassembled WGS sequence"/>
</dbReference>
<dbReference type="PANTHER" id="PTHR40254">
    <property type="entry name" value="BLR0577 PROTEIN"/>
    <property type="match status" value="1"/>
</dbReference>
<name>A0A9X2RLR4_9ACTN</name>
<dbReference type="InterPro" id="IPR052189">
    <property type="entry name" value="L-asp_N-monooxygenase_NS-form"/>
</dbReference>
<keyword evidence="2" id="KW-1133">Transmembrane helix</keyword>
<accession>A0A9X2RLR4</accession>
<dbReference type="SUPFAM" id="SSF51905">
    <property type="entry name" value="FAD/NAD(P)-binding domain"/>
    <property type="match status" value="2"/>
</dbReference>
<evidence type="ECO:0000256" key="1">
    <source>
        <dbReference type="SAM" id="MobiDB-lite"/>
    </source>
</evidence>
<dbReference type="EMBL" id="JANIID010000001">
    <property type="protein sequence ID" value="MCQ8768315.1"/>
    <property type="molecule type" value="Genomic_DNA"/>
</dbReference>
<keyword evidence="2" id="KW-0472">Membrane</keyword>
<feature type="domain" description="FAD-dependent urate hydroxylase HpyO/Asp monooxygenase CreE-like FAD/NAD(P)-binding" evidence="3">
    <location>
        <begin position="13"/>
        <end position="167"/>
    </location>
</feature>
<protein>
    <submittedName>
        <fullName evidence="4">FAD/NAD(P)-binding protein</fullName>
    </submittedName>
</protein>
<evidence type="ECO:0000313" key="5">
    <source>
        <dbReference type="Proteomes" id="UP001142374"/>
    </source>
</evidence>
<reference evidence="4" key="1">
    <citation type="submission" date="2022-06" db="EMBL/GenBank/DDBJ databases">
        <title>WGS of actinobacteria.</title>
        <authorList>
            <person name="Thawai C."/>
        </authorList>
    </citation>
    <scope>NUCLEOTIDE SEQUENCE</scope>
    <source>
        <strain evidence="4">AA8</strain>
    </source>
</reference>